<keyword evidence="1" id="KW-0175">Coiled coil</keyword>
<feature type="compositionally biased region" description="Polar residues" evidence="2">
    <location>
        <begin position="45"/>
        <end position="55"/>
    </location>
</feature>
<dbReference type="PROSITE" id="PS51257">
    <property type="entry name" value="PROKAR_LIPOPROTEIN"/>
    <property type="match status" value="1"/>
</dbReference>
<reference evidence="4" key="1">
    <citation type="submission" date="2021-05" db="EMBL/GenBank/DDBJ databases">
        <title>Complete genome sequence of the cellulolytic planctomycete Telmatocola sphagniphila SP2T and characterization of the first cellulase from planctomycetes.</title>
        <authorList>
            <person name="Rakitin A.L."/>
            <person name="Beletsky A.V."/>
            <person name="Naumoff D.G."/>
            <person name="Kulichevskaya I.S."/>
            <person name="Mardanov A.V."/>
            <person name="Ravin N.V."/>
            <person name="Dedysh S.N."/>
        </authorList>
    </citation>
    <scope>NUCLEOTIDE SEQUENCE</scope>
    <source>
        <strain evidence="4">SP2T</strain>
    </source>
</reference>
<evidence type="ECO:0000313" key="5">
    <source>
        <dbReference type="Proteomes" id="UP000676194"/>
    </source>
</evidence>
<evidence type="ECO:0000256" key="1">
    <source>
        <dbReference type="SAM" id="Coils"/>
    </source>
</evidence>
<keyword evidence="3" id="KW-0732">Signal</keyword>
<keyword evidence="5" id="KW-1185">Reference proteome</keyword>
<dbReference type="AlphaFoldDB" id="A0A8E6BBG3"/>
<dbReference type="Proteomes" id="UP000676194">
    <property type="component" value="Chromosome"/>
</dbReference>
<feature type="compositionally biased region" description="Basic and acidic residues" evidence="2">
    <location>
        <begin position="109"/>
        <end position="123"/>
    </location>
</feature>
<feature type="signal peptide" evidence="3">
    <location>
        <begin position="1"/>
        <end position="21"/>
    </location>
</feature>
<name>A0A8E6BBG3_9BACT</name>
<feature type="compositionally biased region" description="Low complexity" evidence="2">
    <location>
        <begin position="30"/>
        <end position="44"/>
    </location>
</feature>
<evidence type="ECO:0000313" key="4">
    <source>
        <dbReference type="EMBL" id="QVL34671.1"/>
    </source>
</evidence>
<organism evidence="4 5">
    <name type="scientific">Telmatocola sphagniphila</name>
    <dbReference type="NCBI Taxonomy" id="1123043"/>
    <lineage>
        <taxon>Bacteria</taxon>
        <taxon>Pseudomonadati</taxon>
        <taxon>Planctomycetota</taxon>
        <taxon>Planctomycetia</taxon>
        <taxon>Gemmatales</taxon>
        <taxon>Gemmataceae</taxon>
    </lineage>
</organism>
<dbReference type="KEGG" id="tsph:KIH39_12410"/>
<proteinExistence type="predicted"/>
<feature type="region of interest" description="Disordered" evidence="2">
    <location>
        <begin position="25"/>
        <end position="55"/>
    </location>
</feature>
<sequence length="147" mass="16186">MRYLRIIGMIAFFAASSACYAEDSASKNDSASSTTTEKSAAKGANSATTTKEATQQEHAAFLRRLAVCSKLREVATSTNNRELQNYVEKLEDRAAELYQQKLKAISMADMDKREKEANAEAKKSSAKATPDVRYAPNGRPIRQEANQ</sequence>
<protein>
    <submittedName>
        <fullName evidence="4">Uncharacterized protein</fullName>
    </submittedName>
</protein>
<evidence type="ECO:0000256" key="3">
    <source>
        <dbReference type="SAM" id="SignalP"/>
    </source>
</evidence>
<evidence type="ECO:0000256" key="2">
    <source>
        <dbReference type="SAM" id="MobiDB-lite"/>
    </source>
</evidence>
<dbReference type="EMBL" id="CP074694">
    <property type="protein sequence ID" value="QVL34671.1"/>
    <property type="molecule type" value="Genomic_DNA"/>
</dbReference>
<feature type="chain" id="PRO_5034251557" evidence="3">
    <location>
        <begin position="22"/>
        <end position="147"/>
    </location>
</feature>
<dbReference type="RefSeq" id="WP_213499883.1">
    <property type="nucleotide sequence ID" value="NZ_CP074694.1"/>
</dbReference>
<feature type="region of interest" description="Disordered" evidence="2">
    <location>
        <begin position="109"/>
        <end position="147"/>
    </location>
</feature>
<gene>
    <name evidence="4" type="ORF">KIH39_12410</name>
</gene>
<feature type="coiled-coil region" evidence="1">
    <location>
        <begin position="80"/>
        <end position="107"/>
    </location>
</feature>
<accession>A0A8E6BBG3</accession>